<reference evidence="7 8" key="1">
    <citation type="submission" date="2024-05" db="EMBL/GenBank/DDBJ databases">
        <authorList>
            <person name="Wallberg A."/>
        </authorList>
    </citation>
    <scope>NUCLEOTIDE SEQUENCE [LARGE SCALE GENOMIC DNA]</scope>
</reference>
<comment type="similarity">
    <text evidence="1">Belongs to the glutaminase family.</text>
</comment>
<evidence type="ECO:0000256" key="3">
    <source>
        <dbReference type="ARBA" id="ARBA00012918"/>
    </source>
</evidence>
<feature type="non-terminal residue" evidence="7">
    <location>
        <position position="643"/>
    </location>
</feature>
<comment type="subunit">
    <text evidence="2">Homotetramer.</text>
</comment>
<name>A0AAV2PG20_MEGNR</name>
<dbReference type="PROSITE" id="PS50088">
    <property type="entry name" value="ANK_REPEAT"/>
    <property type="match status" value="1"/>
</dbReference>
<dbReference type="PROSITE" id="PS50297">
    <property type="entry name" value="ANK_REP_REGION"/>
    <property type="match status" value="1"/>
</dbReference>
<keyword evidence="6" id="KW-0040">ANK repeat</keyword>
<dbReference type="GO" id="GO:0004359">
    <property type="term" value="F:glutaminase activity"/>
    <property type="evidence" value="ECO:0007669"/>
    <property type="project" value="UniProtKB-EC"/>
</dbReference>
<dbReference type="InterPro" id="IPR012338">
    <property type="entry name" value="Beta-lactam/transpept-like"/>
</dbReference>
<dbReference type="EMBL" id="CAXKWB010000016">
    <property type="protein sequence ID" value="CAL4058643.1"/>
    <property type="molecule type" value="Genomic_DNA"/>
</dbReference>
<evidence type="ECO:0000256" key="4">
    <source>
        <dbReference type="ARBA" id="ARBA00022801"/>
    </source>
</evidence>
<gene>
    <name evidence="7" type="ORF">MNOR_LOCUS87</name>
</gene>
<keyword evidence="4" id="KW-0378">Hydrolase</keyword>
<evidence type="ECO:0000256" key="6">
    <source>
        <dbReference type="PROSITE-ProRule" id="PRU00023"/>
    </source>
</evidence>
<evidence type="ECO:0000256" key="1">
    <source>
        <dbReference type="ARBA" id="ARBA00011076"/>
    </source>
</evidence>
<dbReference type="GO" id="GO:0006537">
    <property type="term" value="P:glutamate biosynthetic process"/>
    <property type="evidence" value="ECO:0007669"/>
    <property type="project" value="TreeGrafter"/>
</dbReference>
<dbReference type="InterPro" id="IPR015868">
    <property type="entry name" value="Glutaminase"/>
</dbReference>
<dbReference type="SUPFAM" id="SSF56601">
    <property type="entry name" value="beta-lactamase/transpeptidase-like"/>
    <property type="match status" value="1"/>
</dbReference>
<proteinExistence type="inferred from homology"/>
<dbReference type="Pfam" id="PF04960">
    <property type="entry name" value="Glutaminase"/>
    <property type="match status" value="1"/>
</dbReference>
<dbReference type="FunFam" id="1.25.40.20:FF:000069">
    <property type="entry name" value="Glutaminase, isoform E"/>
    <property type="match status" value="1"/>
</dbReference>
<sequence length="643" mass="71857">MAPHSTLSQLALLQFHPFEQLLGTTNKYLTNQISPGETRQNTKESIVDNFPLLNGTHNEIPHNVGNPTSIQGYKGNHNTFEKMADTKKIGQEDEKDLMCQEPANTRHTGHKHLLSFNSQMYDLMSTYNSGKDEQAGNKEYYSLLSVTGLGNSRMCQEWRPDMTKGQAKILDKYARIKSSNKIVDGYYRFMKYLNDSCILSKNNISADLSLEKIYKSLHKKIIRTYSEAMAETVGRIVGIAATRGRNTYPLTDHIVSNTEFFRKGDKIAKFGLQATTNCIIYTMSLNIYPTQPGGRLEHVYIYSCKSCCPEYYSQGHNTSTTIFPRKSSTAPKHRGSSAEGLGISSYLIKDIYPIIRKAVYLMESGQGKPDRTRIFLIKQPRVIQPIKKVNTTVQHKIQLCSLEITADSGAVIASTLANGGINPLTADPVLTTEAVRNTLTLMHSCGMYNYSGQFAFKVGLPSKSGVSGCVLLVIPNTMGICLWSPPLDTNGNSVRGVEFCMELVNRFTFHHFDNLRGHVTTKQDPRMAQAESRAQVLFDLLFSVAAGDLSALRRHSLSGSDMEASDYDGRTALHVAASEGHTEVVEFLLENCHVNPLPQDRWGRTPLDDAVYFEHPNCEEFIRNNLRKNGTDIPSEVSNNFKE</sequence>
<dbReference type="InterPro" id="IPR036770">
    <property type="entry name" value="Ankyrin_rpt-contain_sf"/>
</dbReference>
<dbReference type="AlphaFoldDB" id="A0AAV2PG20"/>
<accession>A0AAV2PG20</accession>
<dbReference type="EC" id="3.5.1.2" evidence="3"/>
<organism evidence="7 8">
    <name type="scientific">Meganyctiphanes norvegica</name>
    <name type="common">Northern krill</name>
    <name type="synonym">Thysanopoda norvegica</name>
    <dbReference type="NCBI Taxonomy" id="48144"/>
    <lineage>
        <taxon>Eukaryota</taxon>
        <taxon>Metazoa</taxon>
        <taxon>Ecdysozoa</taxon>
        <taxon>Arthropoda</taxon>
        <taxon>Crustacea</taxon>
        <taxon>Multicrustacea</taxon>
        <taxon>Malacostraca</taxon>
        <taxon>Eumalacostraca</taxon>
        <taxon>Eucarida</taxon>
        <taxon>Euphausiacea</taxon>
        <taxon>Euphausiidae</taxon>
        <taxon>Meganyctiphanes</taxon>
    </lineage>
</organism>
<dbReference type="PANTHER" id="PTHR12544">
    <property type="entry name" value="GLUTAMINASE"/>
    <property type="match status" value="1"/>
</dbReference>
<dbReference type="PANTHER" id="PTHR12544:SF29">
    <property type="entry name" value="GLUTAMINASE"/>
    <property type="match status" value="1"/>
</dbReference>
<dbReference type="Pfam" id="PF12796">
    <property type="entry name" value="Ank_2"/>
    <property type="match status" value="1"/>
</dbReference>
<dbReference type="Gene3D" id="1.25.40.20">
    <property type="entry name" value="Ankyrin repeat-containing domain"/>
    <property type="match status" value="1"/>
</dbReference>
<dbReference type="Gene3D" id="3.40.710.10">
    <property type="entry name" value="DD-peptidase/beta-lactamase superfamily"/>
    <property type="match status" value="1"/>
</dbReference>
<protein>
    <recommendedName>
        <fullName evidence="3">glutaminase</fullName>
        <ecNumber evidence="3">3.5.1.2</ecNumber>
    </recommendedName>
</protein>
<evidence type="ECO:0000313" key="8">
    <source>
        <dbReference type="Proteomes" id="UP001497623"/>
    </source>
</evidence>
<evidence type="ECO:0000256" key="5">
    <source>
        <dbReference type="ARBA" id="ARBA00049534"/>
    </source>
</evidence>
<dbReference type="InterPro" id="IPR002110">
    <property type="entry name" value="Ankyrin_rpt"/>
</dbReference>
<dbReference type="SMART" id="SM00248">
    <property type="entry name" value="ANK"/>
    <property type="match status" value="2"/>
</dbReference>
<keyword evidence="8" id="KW-1185">Reference proteome</keyword>
<dbReference type="GO" id="GO:0006543">
    <property type="term" value="P:L-glutamine catabolic process"/>
    <property type="evidence" value="ECO:0007669"/>
    <property type="project" value="TreeGrafter"/>
</dbReference>
<comment type="caution">
    <text evidence="7">The sequence shown here is derived from an EMBL/GenBank/DDBJ whole genome shotgun (WGS) entry which is preliminary data.</text>
</comment>
<dbReference type="Proteomes" id="UP001497623">
    <property type="component" value="Unassembled WGS sequence"/>
</dbReference>
<comment type="catalytic activity">
    <reaction evidence="5">
        <text>L-glutamine + H2O = L-glutamate + NH4(+)</text>
        <dbReference type="Rhea" id="RHEA:15889"/>
        <dbReference type="ChEBI" id="CHEBI:15377"/>
        <dbReference type="ChEBI" id="CHEBI:28938"/>
        <dbReference type="ChEBI" id="CHEBI:29985"/>
        <dbReference type="ChEBI" id="CHEBI:58359"/>
        <dbReference type="EC" id="3.5.1.2"/>
    </reaction>
</comment>
<evidence type="ECO:0000256" key="2">
    <source>
        <dbReference type="ARBA" id="ARBA00011881"/>
    </source>
</evidence>
<dbReference type="SUPFAM" id="SSF48403">
    <property type="entry name" value="Ankyrin repeat"/>
    <property type="match status" value="1"/>
</dbReference>
<feature type="repeat" description="ANK" evidence="6">
    <location>
        <begin position="568"/>
        <end position="591"/>
    </location>
</feature>
<evidence type="ECO:0000313" key="7">
    <source>
        <dbReference type="EMBL" id="CAL4058643.1"/>
    </source>
</evidence>